<dbReference type="Proteomes" id="UP000325558">
    <property type="component" value="Unassembled WGS sequence"/>
</dbReference>
<sequence>MRYSLSLMICTILSGSLASPARSFQDIKAQKPHYPRSPPSWVGEGIEGYNPNLRSATEPSASQVNKPESAGINRPDGGNRQTNEGGTPNWYTNNQFDPNKVPGHETDPLGFMPSPGSSLGNTLNGLKGDTTPNWYTDNQFDPNKVPGHETDPLGFMPSPGSSLENILNNLPATNQQQDHAGPGNGGSGSSGSTGGDFQLSAEEQSGLNMLTPLTLNRFNDLSS</sequence>
<feature type="compositionally biased region" description="Polar residues" evidence="1">
    <location>
        <begin position="159"/>
        <end position="178"/>
    </location>
</feature>
<name>A0A5N6XLT0_9EURO</name>
<feature type="compositionally biased region" description="Polar residues" evidence="1">
    <location>
        <begin position="201"/>
        <end position="223"/>
    </location>
</feature>
<accession>A0A5N6XLT0</accession>
<reference evidence="3" key="1">
    <citation type="submission" date="2019-04" db="EMBL/GenBank/DDBJ databases">
        <title>Friends and foes A comparative genomics study of 23 Aspergillus species from section Flavi.</title>
        <authorList>
            <consortium name="DOE Joint Genome Institute"/>
            <person name="Kjaerbolling I."/>
            <person name="Vesth T."/>
            <person name="Frisvad J.C."/>
            <person name="Nybo J.L."/>
            <person name="Theobald S."/>
            <person name="Kildgaard S."/>
            <person name="Isbrandt T."/>
            <person name="Kuo A."/>
            <person name="Sato A."/>
            <person name="Lyhne E.K."/>
            <person name="Kogle M.E."/>
            <person name="Wiebenga A."/>
            <person name="Kun R.S."/>
            <person name="Lubbers R.J."/>
            <person name="Makela M.R."/>
            <person name="Barry K."/>
            <person name="Chovatia M."/>
            <person name="Clum A."/>
            <person name="Daum C."/>
            <person name="Haridas S."/>
            <person name="He G."/>
            <person name="LaButti K."/>
            <person name="Lipzen A."/>
            <person name="Mondo S."/>
            <person name="Riley R."/>
            <person name="Salamov A."/>
            <person name="Simmons B.A."/>
            <person name="Magnuson J.K."/>
            <person name="Henrissat B."/>
            <person name="Mortensen U.H."/>
            <person name="Larsen T.O."/>
            <person name="Devries R.P."/>
            <person name="Grigoriev I.V."/>
            <person name="Machida M."/>
            <person name="Baker S.E."/>
            <person name="Andersen M.R."/>
        </authorList>
    </citation>
    <scope>NUCLEOTIDE SEQUENCE</scope>
    <source>
        <strain evidence="3">CBS 117612</strain>
    </source>
</reference>
<evidence type="ECO:0000256" key="1">
    <source>
        <dbReference type="SAM" id="MobiDB-lite"/>
    </source>
</evidence>
<dbReference type="AlphaFoldDB" id="A0A5N6XLT0"/>
<organism evidence="3">
    <name type="scientific">Aspergillus arachidicola</name>
    <dbReference type="NCBI Taxonomy" id="656916"/>
    <lineage>
        <taxon>Eukaryota</taxon>
        <taxon>Fungi</taxon>
        <taxon>Dikarya</taxon>
        <taxon>Ascomycota</taxon>
        <taxon>Pezizomycotina</taxon>
        <taxon>Eurotiomycetes</taxon>
        <taxon>Eurotiomycetidae</taxon>
        <taxon>Eurotiales</taxon>
        <taxon>Aspergillaceae</taxon>
        <taxon>Aspergillus</taxon>
        <taxon>Aspergillus subgen. Circumdati</taxon>
    </lineage>
</organism>
<proteinExistence type="predicted"/>
<feature type="compositionally biased region" description="Polar residues" evidence="1">
    <location>
        <begin position="52"/>
        <end position="66"/>
    </location>
</feature>
<evidence type="ECO:0000256" key="2">
    <source>
        <dbReference type="SAM" id="SignalP"/>
    </source>
</evidence>
<feature type="compositionally biased region" description="Gly residues" evidence="1">
    <location>
        <begin position="182"/>
        <end position="194"/>
    </location>
</feature>
<feature type="chain" id="PRO_5024939443" evidence="2">
    <location>
        <begin position="19"/>
        <end position="223"/>
    </location>
</feature>
<feature type="region of interest" description="Disordered" evidence="1">
    <location>
        <begin position="51"/>
        <end position="223"/>
    </location>
</feature>
<dbReference type="EMBL" id="ML737334">
    <property type="protein sequence ID" value="KAE8334214.1"/>
    <property type="molecule type" value="Genomic_DNA"/>
</dbReference>
<keyword evidence="2" id="KW-0732">Signal</keyword>
<feature type="compositionally biased region" description="Polar residues" evidence="1">
    <location>
        <begin position="115"/>
        <end position="141"/>
    </location>
</feature>
<feature type="signal peptide" evidence="2">
    <location>
        <begin position="1"/>
        <end position="18"/>
    </location>
</feature>
<evidence type="ECO:0000313" key="3">
    <source>
        <dbReference type="EMBL" id="KAE8334214.1"/>
    </source>
</evidence>
<protein>
    <submittedName>
        <fullName evidence="3">Uncharacterized protein</fullName>
    </submittedName>
</protein>
<gene>
    <name evidence="3" type="ORF">BDV24DRAFT_170421</name>
</gene>
<feature type="compositionally biased region" description="Polar residues" evidence="1">
    <location>
        <begin position="79"/>
        <end position="97"/>
    </location>
</feature>